<dbReference type="InterPro" id="IPR001128">
    <property type="entry name" value="Cyt_P450"/>
</dbReference>
<dbReference type="GO" id="GO:0005506">
    <property type="term" value="F:iron ion binding"/>
    <property type="evidence" value="ECO:0007669"/>
    <property type="project" value="InterPro"/>
</dbReference>
<evidence type="ECO:0000256" key="8">
    <source>
        <dbReference type="RuleBase" id="RU000461"/>
    </source>
</evidence>
<dbReference type="Gene3D" id="1.10.630.10">
    <property type="entry name" value="Cytochrome P450"/>
    <property type="match status" value="1"/>
</dbReference>
<dbReference type="InterPro" id="IPR002397">
    <property type="entry name" value="Cyt_P450_B"/>
</dbReference>
<name>A0A917QFI5_9NOCA</name>
<comment type="similarity">
    <text evidence="2 8">Belongs to the cytochrome P450 family.</text>
</comment>
<keyword evidence="6 8" id="KW-0408">Iron</keyword>
<proteinExistence type="inferred from homology"/>
<evidence type="ECO:0000313" key="9">
    <source>
        <dbReference type="EMBL" id="GGK46528.1"/>
    </source>
</evidence>
<keyword evidence="4 8" id="KW-0479">Metal-binding</keyword>
<evidence type="ECO:0000256" key="3">
    <source>
        <dbReference type="ARBA" id="ARBA00022617"/>
    </source>
</evidence>
<comment type="caution">
    <text evidence="9">The sequence shown here is derived from an EMBL/GenBank/DDBJ whole genome shotgun (WGS) entry which is preliminary data.</text>
</comment>
<reference evidence="9" key="2">
    <citation type="submission" date="2020-09" db="EMBL/GenBank/DDBJ databases">
        <authorList>
            <person name="Sun Q."/>
            <person name="Zhou Y."/>
        </authorList>
    </citation>
    <scope>NUCLEOTIDE SEQUENCE</scope>
    <source>
        <strain evidence="9">CGMCC 4.7278</strain>
    </source>
</reference>
<dbReference type="Proteomes" id="UP000612956">
    <property type="component" value="Unassembled WGS sequence"/>
</dbReference>
<protein>
    <submittedName>
        <fullName evidence="9">Cytochrome P450 140</fullName>
    </submittedName>
</protein>
<comment type="cofactor">
    <cofactor evidence="1">
        <name>heme</name>
        <dbReference type="ChEBI" id="CHEBI:30413"/>
    </cofactor>
</comment>
<keyword evidence="7 8" id="KW-0503">Monooxygenase</keyword>
<reference evidence="9" key="1">
    <citation type="journal article" date="2014" name="Int. J. Syst. Evol. Microbiol.">
        <title>Complete genome sequence of Corynebacterium casei LMG S-19264T (=DSM 44701T), isolated from a smear-ripened cheese.</title>
        <authorList>
            <consortium name="US DOE Joint Genome Institute (JGI-PGF)"/>
            <person name="Walter F."/>
            <person name="Albersmeier A."/>
            <person name="Kalinowski J."/>
            <person name="Ruckert C."/>
        </authorList>
    </citation>
    <scope>NUCLEOTIDE SEQUENCE</scope>
    <source>
        <strain evidence="9">CGMCC 4.7278</strain>
    </source>
</reference>
<dbReference type="PROSITE" id="PS00086">
    <property type="entry name" value="CYTOCHROME_P450"/>
    <property type="match status" value="1"/>
</dbReference>
<dbReference type="Pfam" id="PF00067">
    <property type="entry name" value="p450"/>
    <property type="match status" value="1"/>
</dbReference>
<dbReference type="CDD" id="cd20625">
    <property type="entry name" value="CYP164-like"/>
    <property type="match status" value="1"/>
</dbReference>
<dbReference type="SUPFAM" id="SSF48264">
    <property type="entry name" value="Cytochrome P450"/>
    <property type="match status" value="1"/>
</dbReference>
<evidence type="ECO:0000256" key="6">
    <source>
        <dbReference type="ARBA" id="ARBA00023004"/>
    </source>
</evidence>
<dbReference type="FunFam" id="1.10.630.10:FF:000018">
    <property type="entry name" value="Cytochrome P450 monooxygenase"/>
    <property type="match status" value="1"/>
</dbReference>
<dbReference type="InterPro" id="IPR036396">
    <property type="entry name" value="Cyt_P450_sf"/>
</dbReference>
<dbReference type="PANTHER" id="PTHR46696">
    <property type="entry name" value="P450, PUTATIVE (EUROFUNG)-RELATED"/>
    <property type="match status" value="1"/>
</dbReference>
<gene>
    <name evidence="9" type="primary">cyp140</name>
    <name evidence="9" type="ORF">GCM10011591_17430</name>
</gene>
<evidence type="ECO:0000256" key="5">
    <source>
        <dbReference type="ARBA" id="ARBA00023002"/>
    </source>
</evidence>
<dbReference type="RefSeq" id="WP_188828413.1">
    <property type="nucleotide sequence ID" value="NZ_BMMW01000002.1"/>
</dbReference>
<dbReference type="EMBL" id="BMMW01000002">
    <property type="protein sequence ID" value="GGK46528.1"/>
    <property type="molecule type" value="Genomic_DNA"/>
</dbReference>
<keyword evidence="10" id="KW-1185">Reference proteome</keyword>
<dbReference type="PRINTS" id="PR00385">
    <property type="entry name" value="P450"/>
</dbReference>
<sequence>MKPSYVVRWLIERGLPRFVLAWHARKRDPFAELINGEAGLADPYPIIEALRGDGGLVRTPLTYTTFSHRNVRAILRDNRFGVQPPMPQDVPKPLRVLHDRIAVPVNPAERPSMLVVDPPLHTKLRRPVASAFTPRAIERLRERVEVVTEELLDAMPAEGSIELVSTFATRLPMIIISDMLGFPHADRERFLAWGDRVTPLLDIAVPLRIYLSAMAASEDLNAYLADHIAKLREEPGEDILSSLVVAGELDMHELQASASLLMGAGFETTVNLIGNAVVALSANPDQRDLAIAEPDRWADVVEETLRFDPPVQTTARRVLTDLEIDGTHLAADKTVVLSLAGANRDPLVFDDPHRFDITRPNAKDHVSFSSGIHACLGATLARMEAEHALRALYGRYPNLRLASEPKRRQLFTLRGYEHVPVELGPARRTAPAV</sequence>
<dbReference type="InterPro" id="IPR017972">
    <property type="entry name" value="Cyt_P450_CS"/>
</dbReference>
<keyword evidence="3 8" id="KW-0349">Heme</keyword>
<accession>A0A917QFI5</accession>
<dbReference type="GO" id="GO:0006707">
    <property type="term" value="P:cholesterol catabolic process"/>
    <property type="evidence" value="ECO:0007669"/>
    <property type="project" value="TreeGrafter"/>
</dbReference>
<evidence type="ECO:0000256" key="7">
    <source>
        <dbReference type="ARBA" id="ARBA00023033"/>
    </source>
</evidence>
<dbReference type="GO" id="GO:0036199">
    <property type="term" value="F:cholest-4-en-3-one 26-monooxygenase activity"/>
    <property type="evidence" value="ECO:0007669"/>
    <property type="project" value="TreeGrafter"/>
</dbReference>
<organism evidence="9 10">
    <name type="scientific">Nocardia camponoti</name>
    <dbReference type="NCBI Taxonomy" id="1616106"/>
    <lineage>
        <taxon>Bacteria</taxon>
        <taxon>Bacillati</taxon>
        <taxon>Actinomycetota</taxon>
        <taxon>Actinomycetes</taxon>
        <taxon>Mycobacteriales</taxon>
        <taxon>Nocardiaceae</taxon>
        <taxon>Nocardia</taxon>
    </lineage>
</organism>
<evidence type="ECO:0000256" key="4">
    <source>
        <dbReference type="ARBA" id="ARBA00022723"/>
    </source>
</evidence>
<dbReference type="PANTHER" id="PTHR46696:SF4">
    <property type="entry name" value="BIOTIN BIOSYNTHESIS CYTOCHROME P450"/>
    <property type="match status" value="1"/>
</dbReference>
<dbReference type="AlphaFoldDB" id="A0A917QFI5"/>
<keyword evidence="5 8" id="KW-0560">Oxidoreductase</keyword>
<evidence type="ECO:0000313" key="10">
    <source>
        <dbReference type="Proteomes" id="UP000612956"/>
    </source>
</evidence>
<dbReference type="GO" id="GO:0008395">
    <property type="term" value="F:steroid hydroxylase activity"/>
    <property type="evidence" value="ECO:0007669"/>
    <property type="project" value="TreeGrafter"/>
</dbReference>
<evidence type="ECO:0000256" key="1">
    <source>
        <dbReference type="ARBA" id="ARBA00001971"/>
    </source>
</evidence>
<evidence type="ECO:0000256" key="2">
    <source>
        <dbReference type="ARBA" id="ARBA00010617"/>
    </source>
</evidence>
<dbReference type="PRINTS" id="PR00359">
    <property type="entry name" value="BP450"/>
</dbReference>
<dbReference type="GO" id="GO:0020037">
    <property type="term" value="F:heme binding"/>
    <property type="evidence" value="ECO:0007669"/>
    <property type="project" value="InterPro"/>
</dbReference>